<accession>A0A6H5I9C8</accession>
<gene>
    <name evidence="2" type="ORF">TBRA_LOCUS5696</name>
</gene>
<protein>
    <submittedName>
        <fullName evidence="2">Uncharacterized protein</fullName>
    </submittedName>
</protein>
<sequence>MTVHVPLSSRRSRTDCAANETRPVSSLPRRARMRCACFYHHLLDSLKSVIIRSVLYSQAHVTKIKRGKATITYLALGAGRVMVLRFGPLATIKCLMSHEIVHGSELDAARGADQLHERRRGCARWRWARVTARGTAALASLTVMLFMGHEVLVFTEYNVALFTSADGKREQDG</sequence>
<organism evidence="2 3">
    <name type="scientific">Trichogramma brassicae</name>
    <dbReference type="NCBI Taxonomy" id="86971"/>
    <lineage>
        <taxon>Eukaryota</taxon>
        <taxon>Metazoa</taxon>
        <taxon>Ecdysozoa</taxon>
        <taxon>Arthropoda</taxon>
        <taxon>Hexapoda</taxon>
        <taxon>Insecta</taxon>
        <taxon>Pterygota</taxon>
        <taxon>Neoptera</taxon>
        <taxon>Endopterygota</taxon>
        <taxon>Hymenoptera</taxon>
        <taxon>Apocrita</taxon>
        <taxon>Proctotrupomorpha</taxon>
        <taxon>Chalcidoidea</taxon>
        <taxon>Trichogrammatidae</taxon>
        <taxon>Trichogramma</taxon>
    </lineage>
</organism>
<evidence type="ECO:0000256" key="1">
    <source>
        <dbReference type="SAM" id="MobiDB-lite"/>
    </source>
</evidence>
<evidence type="ECO:0000313" key="2">
    <source>
        <dbReference type="EMBL" id="CAB0033798.1"/>
    </source>
</evidence>
<name>A0A6H5I9C8_9HYME</name>
<evidence type="ECO:0000313" key="3">
    <source>
        <dbReference type="Proteomes" id="UP000479190"/>
    </source>
</evidence>
<proteinExistence type="predicted"/>
<dbReference type="EMBL" id="CADCXV010000725">
    <property type="protein sequence ID" value="CAB0033798.1"/>
    <property type="molecule type" value="Genomic_DNA"/>
</dbReference>
<reference evidence="2 3" key="1">
    <citation type="submission" date="2020-02" db="EMBL/GenBank/DDBJ databases">
        <authorList>
            <person name="Ferguson B K."/>
        </authorList>
    </citation>
    <scope>NUCLEOTIDE SEQUENCE [LARGE SCALE GENOMIC DNA]</scope>
</reference>
<dbReference type="AlphaFoldDB" id="A0A6H5I9C8"/>
<dbReference type="Proteomes" id="UP000479190">
    <property type="component" value="Unassembled WGS sequence"/>
</dbReference>
<feature type="region of interest" description="Disordered" evidence="1">
    <location>
        <begin position="1"/>
        <end position="22"/>
    </location>
</feature>
<keyword evidence="3" id="KW-1185">Reference proteome</keyword>